<dbReference type="OrthoDB" id="9758448at2"/>
<dbReference type="NCBIfam" id="NF033710">
    <property type="entry name" value="T9SS_OM_PorV"/>
    <property type="match status" value="1"/>
</dbReference>
<dbReference type="InterPro" id="IPR045741">
    <property type="entry name" value="PorV"/>
</dbReference>
<accession>A0A1I2FD15</accession>
<dbReference type="InterPro" id="IPR047799">
    <property type="entry name" value="T9SS_OM_PorV"/>
</dbReference>
<name>A0A1I2FD15_9BACT</name>
<feature type="chain" id="PRO_5011687115" description="Type IX secretion system protein PorV domain-containing protein" evidence="1">
    <location>
        <begin position="23"/>
        <end position="401"/>
    </location>
</feature>
<protein>
    <recommendedName>
        <fullName evidence="2">Type IX secretion system protein PorV domain-containing protein</fullName>
    </recommendedName>
</protein>
<dbReference type="Gene3D" id="2.40.160.60">
    <property type="entry name" value="Outer membrane protein transport protein (OMPP1/FadL/TodX)"/>
    <property type="match status" value="1"/>
</dbReference>
<evidence type="ECO:0000259" key="2">
    <source>
        <dbReference type="Pfam" id="PF19572"/>
    </source>
</evidence>
<organism evidence="3 4">
    <name type="scientific">Thermoflexibacter ruber</name>
    <dbReference type="NCBI Taxonomy" id="1003"/>
    <lineage>
        <taxon>Bacteria</taxon>
        <taxon>Pseudomonadati</taxon>
        <taxon>Bacteroidota</taxon>
        <taxon>Cytophagia</taxon>
        <taxon>Cytophagales</taxon>
        <taxon>Thermoflexibacteraceae</taxon>
        <taxon>Thermoflexibacter</taxon>
    </lineage>
</organism>
<dbReference type="STRING" id="1003.SAMN04488541_101357"/>
<evidence type="ECO:0000256" key="1">
    <source>
        <dbReference type="SAM" id="SignalP"/>
    </source>
</evidence>
<dbReference type="RefSeq" id="WP_091544062.1">
    <property type="nucleotide sequence ID" value="NZ_FONY01000013.1"/>
</dbReference>
<reference evidence="3 4" key="1">
    <citation type="submission" date="2016-10" db="EMBL/GenBank/DDBJ databases">
        <authorList>
            <person name="de Groot N.N."/>
        </authorList>
    </citation>
    <scope>NUCLEOTIDE SEQUENCE [LARGE SCALE GENOMIC DNA]</scope>
    <source>
        <strain>GEY</strain>
        <strain evidence="4">DSM 9560</strain>
    </source>
</reference>
<proteinExistence type="predicted"/>
<evidence type="ECO:0000313" key="3">
    <source>
        <dbReference type="EMBL" id="SFF02903.1"/>
    </source>
</evidence>
<evidence type="ECO:0000313" key="4">
    <source>
        <dbReference type="Proteomes" id="UP000199513"/>
    </source>
</evidence>
<keyword evidence="1" id="KW-0732">Signal</keyword>
<dbReference type="Proteomes" id="UP000199513">
    <property type="component" value="Unassembled WGS sequence"/>
</dbReference>
<keyword evidence="4" id="KW-1185">Reference proteome</keyword>
<dbReference type="NCBIfam" id="NF033709">
    <property type="entry name" value="PorV_fam"/>
    <property type="match status" value="1"/>
</dbReference>
<gene>
    <name evidence="3" type="ORF">SAMN04488541_101357</name>
</gene>
<dbReference type="AlphaFoldDB" id="A0A1I2FD15"/>
<dbReference type="SUPFAM" id="SSF56935">
    <property type="entry name" value="Porins"/>
    <property type="match status" value="1"/>
</dbReference>
<dbReference type="EMBL" id="FONY01000013">
    <property type="protein sequence ID" value="SFF02903.1"/>
    <property type="molecule type" value="Genomic_DNA"/>
</dbReference>
<sequence>MRLIQILSSLLLLAISHSITFAQIGVLGQDSTRRVISTAVSFLTITPDARSAGMGDVGVALSPDANATHWNPAKLAFLEKTMGMSISYSPWLQKLVNDMSIAYLSGYYKISKQEAVAMSLRYFNMGSIQFTDLQGRLQQDFNPREIALDGTYSRKLSKEFSMAITGRFVHSNLAGNFSNGPGNVNATPGNVVAADISAYYEKKKIIGMIPTTVAFGLNISNIGGRMTYNNPTTADYIPTNLRLGTGITAEIDEYNKLTFALDINKLLVPTPPIRNGQGQIIKGKDPDRTLVSAMFGSFNDAPNGLREEIQELMFAMGAEYWYKDIFALRGGYFNENTIKGARKYFTLGLGFRYQKFGIDFAYMMPTIQNHPLADTMRFTLLFDFGRSKQEKSVTDEEGAVQ</sequence>
<dbReference type="Pfam" id="PF19572">
    <property type="entry name" value="PorV"/>
    <property type="match status" value="1"/>
</dbReference>
<feature type="signal peptide" evidence="1">
    <location>
        <begin position="1"/>
        <end position="22"/>
    </location>
</feature>
<feature type="domain" description="Type IX secretion system protein PorV" evidence="2">
    <location>
        <begin position="31"/>
        <end position="272"/>
    </location>
</feature>